<evidence type="ECO:0000259" key="9">
    <source>
        <dbReference type="PROSITE" id="PS51755"/>
    </source>
</evidence>
<dbReference type="SUPFAM" id="SSF52172">
    <property type="entry name" value="CheY-like"/>
    <property type="match status" value="1"/>
</dbReference>
<evidence type="ECO:0000256" key="3">
    <source>
        <dbReference type="ARBA" id="ARBA00023125"/>
    </source>
</evidence>
<feature type="DNA-binding region" description="OmpR/PhoB-type" evidence="7">
    <location>
        <begin position="135"/>
        <end position="230"/>
    </location>
</feature>
<dbReference type="InterPro" id="IPR001867">
    <property type="entry name" value="OmpR/PhoB-type_DNA-bd"/>
</dbReference>
<evidence type="ECO:0000256" key="7">
    <source>
        <dbReference type="PROSITE-ProRule" id="PRU01091"/>
    </source>
</evidence>
<evidence type="ECO:0000256" key="5">
    <source>
        <dbReference type="ARBA" id="ARBA00041201"/>
    </source>
</evidence>
<dbReference type="SMART" id="SM00862">
    <property type="entry name" value="Trans_reg_C"/>
    <property type="match status" value="1"/>
</dbReference>
<dbReference type="CDD" id="cd00383">
    <property type="entry name" value="trans_reg_C"/>
    <property type="match status" value="1"/>
</dbReference>
<keyword evidence="2" id="KW-0805">Transcription regulation</keyword>
<dbReference type="GO" id="GO:0032993">
    <property type="term" value="C:protein-DNA complex"/>
    <property type="evidence" value="ECO:0007669"/>
    <property type="project" value="TreeGrafter"/>
</dbReference>
<dbReference type="InterPro" id="IPR039420">
    <property type="entry name" value="WalR-like"/>
</dbReference>
<dbReference type="Gene3D" id="6.10.250.690">
    <property type="match status" value="1"/>
</dbReference>
<dbReference type="Pfam" id="PF00072">
    <property type="entry name" value="Response_reg"/>
    <property type="match status" value="1"/>
</dbReference>
<feature type="modified residue" description="4-aspartylphosphate" evidence="6">
    <location>
        <position position="62"/>
    </location>
</feature>
<name>A0AAU8DXC3_9ACTN</name>
<gene>
    <name evidence="10" type="ORF">ABLG96_09595</name>
</gene>
<keyword evidence="1 6" id="KW-0597">Phosphoprotein</keyword>
<dbReference type="PANTHER" id="PTHR48111">
    <property type="entry name" value="REGULATOR OF RPOS"/>
    <property type="match status" value="1"/>
</dbReference>
<reference evidence="10" key="1">
    <citation type="submission" date="2024-05" db="EMBL/GenBank/DDBJ databases">
        <authorList>
            <person name="Cai S.Y."/>
            <person name="Jin L.M."/>
            <person name="Li H.R."/>
        </authorList>
    </citation>
    <scope>NUCLEOTIDE SEQUENCE</scope>
    <source>
        <strain evidence="10">A5-74</strain>
    </source>
</reference>
<dbReference type="Gene3D" id="3.40.50.2300">
    <property type="match status" value="1"/>
</dbReference>
<dbReference type="GO" id="GO:0000976">
    <property type="term" value="F:transcription cis-regulatory region binding"/>
    <property type="evidence" value="ECO:0007669"/>
    <property type="project" value="TreeGrafter"/>
</dbReference>
<dbReference type="SMART" id="SM00448">
    <property type="entry name" value="REC"/>
    <property type="match status" value="1"/>
</dbReference>
<accession>A0AAU8DXC3</accession>
<dbReference type="PROSITE" id="PS51755">
    <property type="entry name" value="OMPR_PHOB"/>
    <property type="match status" value="1"/>
</dbReference>
<evidence type="ECO:0000259" key="8">
    <source>
        <dbReference type="PROSITE" id="PS50110"/>
    </source>
</evidence>
<dbReference type="PROSITE" id="PS50110">
    <property type="entry name" value="RESPONSE_REGULATORY"/>
    <property type="match status" value="1"/>
</dbReference>
<feature type="domain" description="OmpR/PhoB-type" evidence="9">
    <location>
        <begin position="135"/>
        <end position="230"/>
    </location>
</feature>
<dbReference type="InterPro" id="IPR011006">
    <property type="entry name" value="CheY-like_superfamily"/>
</dbReference>
<evidence type="ECO:0000256" key="4">
    <source>
        <dbReference type="ARBA" id="ARBA00023163"/>
    </source>
</evidence>
<dbReference type="Gene3D" id="1.10.10.10">
    <property type="entry name" value="Winged helix-like DNA-binding domain superfamily/Winged helix DNA-binding domain"/>
    <property type="match status" value="1"/>
</dbReference>
<dbReference type="GO" id="GO:0000156">
    <property type="term" value="F:phosphorelay response regulator activity"/>
    <property type="evidence" value="ECO:0007669"/>
    <property type="project" value="TreeGrafter"/>
</dbReference>
<dbReference type="RefSeq" id="WP_353651107.1">
    <property type="nucleotide sequence ID" value="NZ_CP159218.1"/>
</dbReference>
<dbReference type="Pfam" id="PF00486">
    <property type="entry name" value="Trans_reg_C"/>
    <property type="match status" value="1"/>
</dbReference>
<organism evidence="10">
    <name type="scientific">Nakamurella sp. A5-74</name>
    <dbReference type="NCBI Taxonomy" id="3158264"/>
    <lineage>
        <taxon>Bacteria</taxon>
        <taxon>Bacillati</taxon>
        <taxon>Actinomycetota</taxon>
        <taxon>Actinomycetes</taxon>
        <taxon>Nakamurellales</taxon>
        <taxon>Nakamurellaceae</taxon>
        <taxon>Nakamurella</taxon>
    </lineage>
</organism>
<protein>
    <recommendedName>
        <fullName evidence="5">Sensory transduction protein RegX3</fullName>
    </recommendedName>
</protein>
<evidence type="ECO:0000313" key="10">
    <source>
        <dbReference type="EMBL" id="XCG65502.1"/>
    </source>
</evidence>
<evidence type="ECO:0000256" key="2">
    <source>
        <dbReference type="ARBA" id="ARBA00023015"/>
    </source>
</evidence>
<dbReference type="PANTHER" id="PTHR48111:SF72">
    <property type="entry name" value="SENSORY TRANSDUCTION PROTEIN REGX3"/>
    <property type="match status" value="1"/>
</dbReference>
<proteinExistence type="predicted"/>
<dbReference type="GO" id="GO:0005829">
    <property type="term" value="C:cytosol"/>
    <property type="evidence" value="ECO:0007669"/>
    <property type="project" value="TreeGrafter"/>
</dbReference>
<dbReference type="EMBL" id="CP159218">
    <property type="protein sequence ID" value="XCG65502.1"/>
    <property type="molecule type" value="Genomic_DNA"/>
</dbReference>
<keyword evidence="3 7" id="KW-0238">DNA-binding</keyword>
<dbReference type="InterPro" id="IPR036388">
    <property type="entry name" value="WH-like_DNA-bd_sf"/>
</dbReference>
<keyword evidence="4" id="KW-0804">Transcription</keyword>
<dbReference type="GO" id="GO:0006355">
    <property type="term" value="P:regulation of DNA-templated transcription"/>
    <property type="evidence" value="ECO:0007669"/>
    <property type="project" value="InterPro"/>
</dbReference>
<sequence length="230" mass="24087">MRVLLVEDDASLGDALRRVLVRENHVVVWVRTGTAALQALGLEGAVGTAVADPAAVDIVLLDMGLPDRDGLAVCAAIRAHSSVPVVAVTGRGAVASRVQGLRSGADDYLVKPIDPEELLARIDAVVRRSQGTSLAPTLEVGGVRIDLRTRTVTADGAPIPLTRKEFDLLAAVARRDGAVVPRADLLVEVWGVSDAAAARTLEAHMASLRGKLGGRDVVTTVRGIGYRSTQ</sequence>
<feature type="domain" description="Response regulatory" evidence="8">
    <location>
        <begin position="2"/>
        <end position="126"/>
    </location>
</feature>
<dbReference type="AlphaFoldDB" id="A0AAU8DXC3"/>
<dbReference type="InterPro" id="IPR001789">
    <property type="entry name" value="Sig_transdc_resp-reg_receiver"/>
</dbReference>
<evidence type="ECO:0000256" key="1">
    <source>
        <dbReference type="ARBA" id="ARBA00022553"/>
    </source>
</evidence>
<evidence type="ECO:0000256" key="6">
    <source>
        <dbReference type="PROSITE-ProRule" id="PRU00169"/>
    </source>
</evidence>